<dbReference type="InterPro" id="IPR001431">
    <property type="entry name" value="Pept_M16_Zn_BS"/>
</dbReference>
<evidence type="ECO:0000259" key="12">
    <source>
        <dbReference type="Pfam" id="PF05193"/>
    </source>
</evidence>
<dbReference type="InterPro" id="IPR007863">
    <property type="entry name" value="Peptidase_M16_C"/>
</dbReference>
<keyword evidence="6" id="KW-0862">Zinc</keyword>
<dbReference type="InterPro" id="IPR011249">
    <property type="entry name" value="Metalloenz_LuxS/M16"/>
</dbReference>
<evidence type="ECO:0000256" key="8">
    <source>
        <dbReference type="RuleBase" id="RU004447"/>
    </source>
</evidence>
<dbReference type="PANTHER" id="PTHR43690:SF34">
    <property type="entry name" value="ZINC PROTEASE PQQL-LIKE"/>
    <property type="match status" value="1"/>
</dbReference>
<protein>
    <submittedName>
        <fullName evidence="13">Insulinase family protein</fullName>
    </submittedName>
</protein>
<feature type="domain" description="Peptidase M16 C-terminal" evidence="12">
    <location>
        <begin position="240"/>
        <end position="413"/>
    </location>
</feature>
<dbReference type="PROSITE" id="PS00143">
    <property type="entry name" value="INSULINASE"/>
    <property type="match status" value="1"/>
</dbReference>
<keyword evidence="10" id="KW-0732">Signal</keyword>
<keyword evidence="3" id="KW-0645">Protease</keyword>
<evidence type="ECO:0000256" key="5">
    <source>
        <dbReference type="ARBA" id="ARBA00022801"/>
    </source>
</evidence>
<dbReference type="InterPro" id="IPR011765">
    <property type="entry name" value="Pept_M16_N"/>
</dbReference>
<dbReference type="GO" id="GO:0006508">
    <property type="term" value="P:proteolysis"/>
    <property type="evidence" value="ECO:0007669"/>
    <property type="project" value="UniProtKB-KW"/>
</dbReference>
<sequence length="982" mass="105628">MYHIPASAPRRFAPPLLTACALAALLLGPVVSAQPAPESAKTAAKAQNDSWLYEGSDIPRDTAWRFGVLPNGVRYAVRNNGVPPGQVSIRVRMDVGSMFETEQERGFAHLLEHLTFRGSEHIPDGEAKRIWQRFGVTFGSDSNAQTTPTQTVYQLDLPSVTPTNLDESMKLLAGMVREPLIADAAVTAERGVVLSELRESDGPQKRIADTTNSHLFANQLLGDRSPIGTAESLAGARAGAVLAFHKRWYRPERTVVVIAGDGEPAEFARLIEKYYGDWRGDGPPPKEPDFGQPDPKAAVAKTIVEANQPLALTLAMIRPWQKRIDTVANTRRLYLEFLAQALVNRRLENRARSGGSYLVATVEQQYVSRSADVTMAQIVPLTDWQAALADVRGVIADAVQTPPSQADIDREANEIEAFLRKELENARNEPGSRLADDIVRAVDIHEVVTSPQGQVDMFAAIRKSATPKVMLDVSKAIFTAPVTRVVLTSPTAVDGGDAALLAALAKPATARDDRLTTTKARFAQLPAIGKPGTILSSAPLGGLRAERIELSNGVTALVSNNKVEPGKVRVNVRFGSGNRSVAADAPNLLWTGDYALMASGIGPWSQNDIDQLTNGRQIQLNFAIDDDAFEIAGESNPADLTDQLRLIAAKLAKPRWDAAPVDRLRVGYLTGYDLNDATPNAVLDRNLRGWLSGNDARWAAPDKAQIQALTPAAFRAFWEPRLASGPIEVQIFGDLESVDYRKILTETLGALPPRKAIAPPSGQQVAFAKHNVTPEIAYHRGDKGQAAAMTAWPTSGGLASPRDARGLEVLAAIFNDRLFDRLRAEQGASYGPVVDSHWPTGFDTGGYLLVGSLLAPKDIDRFYEIAGSIAADLAANPIGADELARNSGPIREQVARASTGNVFWMYLLEGATRDPRITQSALSMESDISGVTAADIQRLARAFLKPDRQWSLAILPEGTTLADASASGAAPPPAAPVAGGGR</sequence>
<gene>
    <name evidence="13" type="ORF">DI569_14540</name>
</gene>
<dbReference type="GO" id="GO:0004222">
    <property type="term" value="F:metalloendopeptidase activity"/>
    <property type="evidence" value="ECO:0007669"/>
    <property type="project" value="InterPro"/>
</dbReference>
<evidence type="ECO:0000256" key="9">
    <source>
        <dbReference type="SAM" id="MobiDB-lite"/>
    </source>
</evidence>
<evidence type="ECO:0000256" key="2">
    <source>
        <dbReference type="ARBA" id="ARBA00007261"/>
    </source>
</evidence>
<keyword evidence="4" id="KW-0479">Metal-binding</keyword>
<evidence type="ECO:0000256" key="7">
    <source>
        <dbReference type="ARBA" id="ARBA00023049"/>
    </source>
</evidence>
<dbReference type="Proteomes" id="UP000248597">
    <property type="component" value="Unassembled WGS sequence"/>
</dbReference>
<accession>A0A2W5KXM6</accession>
<dbReference type="GO" id="GO:0046872">
    <property type="term" value="F:metal ion binding"/>
    <property type="evidence" value="ECO:0007669"/>
    <property type="project" value="UniProtKB-KW"/>
</dbReference>
<feature type="domain" description="Peptidase M16 C-terminal" evidence="12">
    <location>
        <begin position="709"/>
        <end position="885"/>
    </location>
</feature>
<keyword evidence="7" id="KW-0482">Metalloprotease</keyword>
<feature type="domain" description="Peptidase M16 N-terminal" evidence="11">
    <location>
        <begin position="86"/>
        <end position="218"/>
    </location>
</feature>
<evidence type="ECO:0000256" key="6">
    <source>
        <dbReference type="ARBA" id="ARBA00022833"/>
    </source>
</evidence>
<comment type="similarity">
    <text evidence="2 8">Belongs to the peptidase M16 family.</text>
</comment>
<reference evidence="13 14" key="1">
    <citation type="submission" date="2017-08" db="EMBL/GenBank/DDBJ databases">
        <title>Infants hospitalized years apart are colonized by the same room-sourced microbial strains.</title>
        <authorList>
            <person name="Brooks B."/>
            <person name="Olm M.R."/>
            <person name="Firek B.A."/>
            <person name="Baker R."/>
            <person name="Thomas B.C."/>
            <person name="Morowitz M.J."/>
            <person name="Banfield J.F."/>
        </authorList>
    </citation>
    <scope>NUCLEOTIDE SEQUENCE [LARGE SCALE GENOMIC DNA]</scope>
    <source>
        <strain evidence="13">S2_005_003_R2_47</strain>
    </source>
</reference>
<evidence type="ECO:0000313" key="14">
    <source>
        <dbReference type="Proteomes" id="UP000248597"/>
    </source>
</evidence>
<feature type="chain" id="PRO_5016066458" evidence="10">
    <location>
        <begin position="34"/>
        <end position="982"/>
    </location>
</feature>
<dbReference type="PANTHER" id="PTHR43690">
    <property type="entry name" value="NARDILYSIN"/>
    <property type="match status" value="1"/>
</dbReference>
<dbReference type="InterPro" id="IPR050626">
    <property type="entry name" value="Peptidase_M16"/>
</dbReference>
<comment type="cofactor">
    <cofactor evidence="1">
        <name>Zn(2+)</name>
        <dbReference type="ChEBI" id="CHEBI:29105"/>
    </cofactor>
</comment>
<comment type="caution">
    <text evidence="13">The sequence shown here is derived from an EMBL/GenBank/DDBJ whole genome shotgun (WGS) entry which is preliminary data.</text>
</comment>
<dbReference type="AlphaFoldDB" id="A0A2W5KXM6"/>
<proteinExistence type="inferred from homology"/>
<dbReference type="Gene3D" id="3.30.830.10">
    <property type="entry name" value="Metalloenzyme, LuxS/M16 peptidase-like"/>
    <property type="match status" value="3"/>
</dbReference>
<evidence type="ECO:0000313" key="13">
    <source>
        <dbReference type="EMBL" id="PZQ20724.1"/>
    </source>
</evidence>
<evidence type="ECO:0000256" key="10">
    <source>
        <dbReference type="SAM" id="SignalP"/>
    </source>
</evidence>
<evidence type="ECO:0000256" key="4">
    <source>
        <dbReference type="ARBA" id="ARBA00022723"/>
    </source>
</evidence>
<evidence type="ECO:0000256" key="1">
    <source>
        <dbReference type="ARBA" id="ARBA00001947"/>
    </source>
</evidence>
<dbReference type="EMBL" id="QFPJ01000049">
    <property type="protein sequence ID" value="PZQ20724.1"/>
    <property type="molecule type" value="Genomic_DNA"/>
</dbReference>
<keyword evidence="5" id="KW-0378">Hydrolase</keyword>
<dbReference type="Pfam" id="PF05193">
    <property type="entry name" value="Peptidase_M16_C"/>
    <property type="match status" value="2"/>
</dbReference>
<evidence type="ECO:0000259" key="11">
    <source>
        <dbReference type="Pfam" id="PF00675"/>
    </source>
</evidence>
<dbReference type="SUPFAM" id="SSF63411">
    <property type="entry name" value="LuxS/MPP-like metallohydrolase"/>
    <property type="match status" value="3"/>
</dbReference>
<name>A0A2W5KXM6_SPHMC</name>
<dbReference type="Pfam" id="PF00675">
    <property type="entry name" value="Peptidase_M16"/>
    <property type="match status" value="1"/>
</dbReference>
<feature type="signal peptide" evidence="10">
    <location>
        <begin position="1"/>
        <end position="33"/>
    </location>
</feature>
<evidence type="ECO:0000256" key="3">
    <source>
        <dbReference type="ARBA" id="ARBA00022670"/>
    </source>
</evidence>
<feature type="region of interest" description="Disordered" evidence="9">
    <location>
        <begin position="962"/>
        <end position="982"/>
    </location>
</feature>
<organism evidence="13 14">
    <name type="scientific">Sphingopyxis macrogoltabida</name>
    <name type="common">Sphingomonas macrogoltabidus</name>
    <dbReference type="NCBI Taxonomy" id="33050"/>
    <lineage>
        <taxon>Bacteria</taxon>
        <taxon>Pseudomonadati</taxon>
        <taxon>Pseudomonadota</taxon>
        <taxon>Alphaproteobacteria</taxon>
        <taxon>Sphingomonadales</taxon>
        <taxon>Sphingomonadaceae</taxon>
        <taxon>Sphingopyxis</taxon>
    </lineage>
</organism>